<evidence type="ECO:0000313" key="2">
    <source>
        <dbReference type="EMBL" id="KPL73252.1"/>
    </source>
</evidence>
<sequence>MDCACESQFEWTTEYYYAALLEDGSLWRWHFHYGLDTIVDSSGKGLLAGLIIGMLGLFFWKYRRKTAY</sequence>
<keyword evidence="1" id="KW-1133">Transmembrane helix</keyword>
<dbReference type="EMBL" id="LGCK01000006">
    <property type="protein sequence ID" value="KPL73252.1"/>
    <property type="molecule type" value="Genomic_DNA"/>
</dbReference>
<dbReference type="Proteomes" id="UP000050430">
    <property type="component" value="Unassembled WGS sequence"/>
</dbReference>
<keyword evidence="1" id="KW-0812">Transmembrane</keyword>
<reference evidence="2 3" key="1">
    <citation type="submission" date="2015-07" db="EMBL/GenBank/DDBJ databases">
        <title>Genome sequence of Leptolinea tardivitalis DSM 16556.</title>
        <authorList>
            <person name="Hemp J."/>
            <person name="Ward L.M."/>
            <person name="Pace L.A."/>
            <person name="Fischer W.W."/>
        </authorList>
    </citation>
    <scope>NUCLEOTIDE SEQUENCE [LARGE SCALE GENOMIC DNA]</scope>
    <source>
        <strain evidence="2 3">YMTK-2</strain>
    </source>
</reference>
<dbReference type="AlphaFoldDB" id="A0A0P6WSQ2"/>
<keyword evidence="3" id="KW-1185">Reference proteome</keyword>
<gene>
    <name evidence="2" type="ORF">ADM99_03210</name>
</gene>
<protein>
    <submittedName>
        <fullName evidence="2">Uncharacterized protein</fullName>
    </submittedName>
</protein>
<comment type="caution">
    <text evidence="2">The sequence shown here is derived from an EMBL/GenBank/DDBJ whole genome shotgun (WGS) entry which is preliminary data.</text>
</comment>
<keyword evidence="1" id="KW-0472">Membrane</keyword>
<organism evidence="2 3">
    <name type="scientific">Leptolinea tardivitalis</name>
    <dbReference type="NCBI Taxonomy" id="229920"/>
    <lineage>
        <taxon>Bacteria</taxon>
        <taxon>Bacillati</taxon>
        <taxon>Chloroflexota</taxon>
        <taxon>Anaerolineae</taxon>
        <taxon>Anaerolineales</taxon>
        <taxon>Anaerolineaceae</taxon>
        <taxon>Leptolinea</taxon>
    </lineage>
</organism>
<evidence type="ECO:0000256" key="1">
    <source>
        <dbReference type="SAM" id="Phobius"/>
    </source>
</evidence>
<feature type="transmembrane region" description="Helical" evidence="1">
    <location>
        <begin position="45"/>
        <end position="62"/>
    </location>
</feature>
<evidence type="ECO:0000313" key="3">
    <source>
        <dbReference type="Proteomes" id="UP000050430"/>
    </source>
</evidence>
<accession>A0A0P6WSQ2</accession>
<name>A0A0P6WSQ2_9CHLR</name>
<proteinExistence type="predicted"/>